<evidence type="ECO:0000313" key="1">
    <source>
        <dbReference type="EMBL" id="KAA8517480.1"/>
    </source>
</evidence>
<proteinExistence type="predicted"/>
<dbReference type="AlphaFoldDB" id="A0A5J4ZG28"/>
<dbReference type="Proteomes" id="UP000325577">
    <property type="component" value="Linkage Group LG8"/>
</dbReference>
<protein>
    <submittedName>
        <fullName evidence="1">Uncharacterized protein</fullName>
    </submittedName>
</protein>
<reference evidence="1 2" key="1">
    <citation type="submission" date="2019-09" db="EMBL/GenBank/DDBJ databases">
        <title>A chromosome-level genome assembly of the Chinese tupelo Nyssa sinensis.</title>
        <authorList>
            <person name="Yang X."/>
            <person name="Kang M."/>
            <person name="Yang Y."/>
            <person name="Xiong H."/>
            <person name="Wang M."/>
            <person name="Zhang Z."/>
            <person name="Wang Z."/>
            <person name="Wu H."/>
            <person name="Ma T."/>
            <person name="Liu J."/>
            <person name="Xi Z."/>
        </authorList>
    </citation>
    <scope>NUCLEOTIDE SEQUENCE [LARGE SCALE GENOMIC DNA]</scope>
    <source>
        <strain evidence="1">J267</strain>
        <tissue evidence="1">Leaf</tissue>
    </source>
</reference>
<dbReference type="EMBL" id="CM018051">
    <property type="protein sequence ID" value="KAA8517480.1"/>
    <property type="molecule type" value="Genomic_DNA"/>
</dbReference>
<accession>A0A5J4ZG28</accession>
<gene>
    <name evidence="1" type="ORF">F0562_017773</name>
</gene>
<evidence type="ECO:0000313" key="2">
    <source>
        <dbReference type="Proteomes" id="UP000325577"/>
    </source>
</evidence>
<name>A0A5J4ZG28_9ASTE</name>
<keyword evidence="2" id="KW-1185">Reference proteome</keyword>
<sequence length="115" mass="12470">MLEVISVCSVGGSYGKKEHIEALREMVGSVNQLDPSGTSNETCMRSAALKSPILILQARFPSPSCCGVHHQPAQQHQFLVGSIRCKECDRITRQLRLDGWPALSSQGDFGSSRGV</sequence>
<organism evidence="1 2">
    <name type="scientific">Nyssa sinensis</name>
    <dbReference type="NCBI Taxonomy" id="561372"/>
    <lineage>
        <taxon>Eukaryota</taxon>
        <taxon>Viridiplantae</taxon>
        <taxon>Streptophyta</taxon>
        <taxon>Embryophyta</taxon>
        <taxon>Tracheophyta</taxon>
        <taxon>Spermatophyta</taxon>
        <taxon>Magnoliopsida</taxon>
        <taxon>eudicotyledons</taxon>
        <taxon>Gunneridae</taxon>
        <taxon>Pentapetalae</taxon>
        <taxon>asterids</taxon>
        <taxon>Cornales</taxon>
        <taxon>Nyssaceae</taxon>
        <taxon>Nyssa</taxon>
    </lineage>
</organism>